<dbReference type="Proteomes" id="UP000182060">
    <property type="component" value="Chromosome"/>
</dbReference>
<evidence type="ECO:0000313" key="2">
    <source>
        <dbReference type="EMBL" id="APC00746.1"/>
    </source>
</evidence>
<accession>A0AAC9NH90</accession>
<organism evidence="2 3">
    <name type="scientific">Polynucleobacter asymbioticus</name>
    <dbReference type="NCBI Taxonomy" id="576611"/>
    <lineage>
        <taxon>Bacteria</taxon>
        <taxon>Pseudomonadati</taxon>
        <taxon>Pseudomonadota</taxon>
        <taxon>Betaproteobacteria</taxon>
        <taxon>Burkholderiales</taxon>
        <taxon>Burkholderiaceae</taxon>
        <taxon>Polynucleobacter</taxon>
    </lineage>
</organism>
<protein>
    <recommendedName>
        <fullName evidence="4">Secreted protein</fullName>
    </recommendedName>
</protein>
<dbReference type="PROSITE" id="PS51257">
    <property type="entry name" value="PROKAR_LIPOPROTEIN"/>
    <property type="match status" value="1"/>
</dbReference>
<evidence type="ECO:0000256" key="1">
    <source>
        <dbReference type="SAM" id="SignalP"/>
    </source>
</evidence>
<reference evidence="2" key="1">
    <citation type="journal article" date="2017" name="Appl. Environ. Microbiol.">
        <title>Microdiversification of a pelagic Polynucleobacter species is mainly driven by acquisition of genomic islands from a partially interspecific gene pool.</title>
        <authorList>
            <person name="Hoetzinger M."/>
            <person name="Hahn M.W."/>
            <person name="Jezberova J."/>
            <person name="Schmidt J."/>
            <person name="Koll U."/>
        </authorList>
    </citation>
    <scope>NUCLEOTIDE SEQUENCE</scope>
    <source>
        <strain evidence="2">MWH-RechtKol4</strain>
    </source>
</reference>
<dbReference type="EMBL" id="CP015017">
    <property type="protein sequence ID" value="APC00746.1"/>
    <property type="molecule type" value="Genomic_DNA"/>
</dbReference>
<gene>
    <name evidence="2" type="ORF">AOC25_03435</name>
</gene>
<evidence type="ECO:0000313" key="3">
    <source>
        <dbReference type="Proteomes" id="UP000182060"/>
    </source>
</evidence>
<sequence length="167" mass="18271">MTKLLVSLLLVSIGCLLPLSSFADSYGPVQILPVVEKNELWLNPGLYSYHFDRNKDFNSVNYGFGAEYRFSSVASLTVGAYRNSYYYPSNYIGAYWQPIAIGPINIGVVAGAFNGYSNTNNGGWFPAVLPALTIEGDTIGLNILVIPTIPNRVSGSLSFQLKVKVFE</sequence>
<dbReference type="AlphaFoldDB" id="A0AAC9NH90"/>
<name>A0AAC9NH90_9BURK</name>
<feature type="signal peptide" evidence="1">
    <location>
        <begin position="1"/>
        <end position="23"/>
    </location>
</feature>
<dbReference type="RefSeq" id="WP_071538916.1">
    <property type="nucleotide sequence ID" value="NZ_CP015016.1"/>
</dbReference>
<proteinExistence type="predicted"/>
<feature type="chain" id="PRO_5042135868" description="Secreted protein" evidence="1">
    <location>
        <begin position="24"/>
        <end position="167"/>
    </location>
</feature>
<evidence type="ECO:0008006" key="4">
    <source>
        <dbReference type="Google" id="ProtNLM"/>
    </source>
</evidence>
<dbReference type="Gene3D" id="2.40.160.20">
    <property type="match status" value="1"/>
</dbReference>
<keyword evidence="1" id="KW-0732">Signal</keyword>